<dbReference type="Proteomes" id="UP000247892">
    <property type="component" value="Unassembled WGS sequence"/>
</dbReference>
<name>A0A318LMN6_9PSEU</name>
<evidence type="ECO:0000256" key="1">
    <source>
        <dbReference type="ARBA" id="ARBA00022527"/>
    </source>
</evidence>
<protein>
    <recommendedName>
        <fullName evidence="2">Histidine kinase/HSP90-like ATPase domain-containing protein</fullName>
    </recommendedName>
</protein>
<reference evidence="3 4" key="1">
    <citation type="submission" date="2016-07" db="EMBL/GenBank/DDBJ databases">
        <title>Draft genome sequence of Prauserella sp. YIM 121212, isolated from alkaline soil.</title>
        <authorList>
            <person name="Ruckert C."/>
            <person name="Albersmeier A."/>
            <person name="Jiang C.-L."/>
            <person name="Jiang Y."/>
            <person name="Kalinowski J."/>
            <person name="Schneider O."/>
            <person name="Winkler A."/>
            <person name="Zotchev S.B."/>
        </authorList>
    </citation>
    <scope>NUCLEOTIDE SEQUENCE [LARGE SCALE GENOMIC DNA]</scope>
    <source>
        <strain evidence="3 4">YIM 121212</strain>
    </source>
</reference>
<dbReference type="EMBL" id="MASU01000005">
    <property type="protein sequence ID" value="PXY35896.1"/>
    <property type="molecule type" value="Genomic_DNA"/>
</dbReference>
<dbReference type="PANTHER" id="PTHR35526">
    <property type="entry name" value="ANTI-SIGMA-F FACTOR RSBW-RELATED"/>
    <property type="match status" value="1"/>
</dbReference>
<dbReference type="GO" id="GO:0004674">
    <property type="term" value="F:protein serine/threonine kinase activity"/>
    <property type="evidence" value="ECO:0007669"/>
    <property type="project" value="UniProtKB-KW"/>
</dbReference>
<sequence length="143" mass="15090">MCPARYATDVPARLHLRCAAHARHATELRGELAEWSRGLGLPEQTRDAIAIAAYEAMANVVTHAYPAGTTGVLELRADRQGDGVAVVVSDRGRWRTPPADPGILHGRGLPLIHALSDHAEIRPAAAGTTVTLTWHVDGAAGPG</sequence>
<evidence type="ECO:0000313" key="3">
    <source>
        <dbReference type="EMBL" id="PXY35896.1"/>
    </source>
</evidence>
<keyword evidence="4" id="KW-1185">Reference proteome</keyword>
<feature type="domain" description="Histidine kinase/HSP90-like ATPase" evidence="2">
    <location>
        <begin position="19"/>
        <end position="134"/>
    </location>
</feature>
<proteinExistence type="predicted"/>
<dbReference type="Gene3D" id="3.30.565.10">
    <property type="entry name" value="Histidine kinase-like ATPase, C-terminal domain"/>
    <property type="match status" value="1"/>
</dbReference>
<evidence type="ECO:0000259" key="2">
    <source>
        <dbReference type="Pfam" id="PF13581"/>
    </source>
</evidence>
<keyword evidence="1" id="KW-0723">Serine/threonine-protein kinase</keyword>
<dbReference type="Pfam" id="PF13581">
    <property type="entry name" value="HATPase_c_2"/>
    <property type="match status" value="1"/>
</dbReference>
<dbReference type="SUPFAM" id="SSF55874">
    <property type="entry name" value="ATPase domain of HSP90 chaperone/DNA topoisomerase II/histidine kinase"/>
    <property type="match status" value="1"/>
</dbReference>
<keyword evidence="1" id="KW-0418">Kinase</keyword>
<evidence type="ECO:0000313" key="4">
    <source>
        <dbReference type="Proteomes" id="UP000247892"/>
    </source>
</evidence>
<organism evidence="3 4">
    <name type="scientific">Prauserella flavalba</name>
    <dbReference type="NCBI Taxonomy" id="1477506"/>
    <lineage>
        <taxon>Bacteria</taxon>
        <taxon>Bacillati</taxon>
        <taxon>Actinomycetota</taxon>
        <taxon>Actinomycetes</taxon>
        <taxon>Pseudonocardiales</taxon>
        <taxon>Pseudonocardiaceae</taxon>
        <taxon>Prauserella</taxon>
    </lineage>
</organism>
<dbReference type="OrthoDB" id="5184914at2"/>
<keyword evidence="1" id="KW-0808">Transferase</keyword>
<comment type="caution">
    <text evidence="3">The sequence shown here is derived from an EMBL/GenBank/DDBJ whole genome shotgun (WGS) entry which is preliminary data.</text>
</comment>
<dbReference type="InterPro" id="IPR050267">
    <property type="entry name" value="Anti-sigma-factor_SerPK"/>
</dbReference>
<dbReference type="InterPro" id="IPR036890">
    <property type="entry name" value="HATPase_C_sf"/>
</dbReference>
<accession>A0A318LMN6</accession>
<gene>
    <name evidence="3" type="ORF">BA062_10540</name>
</gene>
<dbReference type="InterPro" id="IPR003594">
    <property type="entry name" value="HATPase_dom"/>
</dbReference>
<dbReference type="CDD" id="cd16936">
    <property type="entry name" value="HATPase_RsbW-like"/>
    <property type="match status" value="1"/>
</dbReference>
<dbReference type="PANTHER" id="PTHR35526:SF3">
    <property type="entry name" value="ANTI-SIGMA-F FACTOR RSBW"/>
    <property type="match status" value="1"/>
</dbReference>
<dbReference type="AlphaFoldDB" id="A0A318LMN6"/>